<organism evidence="1 2">
    <name type="scientific">Mesorhizobium plurifarium</name>
    <dbReference type="NCBI Taxonomy" id="69974"/>
    <lineage>
        <taxon>Bacteria</taxon>
        <taxon>Pseudomonadati</taxon>
        <taxon>Pseudomonadota</taxon>
        <taxon>Alphaproteobacteria</taxon>
        <taxon>Hyphomicrobiales</taxon>
        <taxon>Phyllobacteriaceae</taxon>
        <taxon>Mesorhizobium</taxon>
    </lineage>
</organism>
<name>A0A0K2W5U6_MESPL</name>
<accession>A0A0K2W5U6</accession>
<dbReference type="EMBL" id="CCND01000049">
    <property type="protein sequence ID" value="CDX62369.1"/>
    <property type="molecule type" value="Genomic_DNA"/>
</dbReference>
<proteinExistence type="predicted"/>
<evidence type="ECO:0000313" key="1">
    <source>
        <dbReference type="EMBL" id="CDX62369.1"/>
    </source>
</evidence>
<sequence length="93" mass="10608">MNPLRKQFHSIALASVRVFPAHHYRMCTKPVDFPNVTLSHRLSIKTIAAFQQGARSNQQLRIVRTCTVRGVIEIDLFGKLNSAFLTVVFTFYS</sequence>
<evidence type="ECO:0000313" key="2">
    <source>
        <dbReference type="Proteomes" id="UP000182888"/>
    </source>
</evidence>
<gene>
    <name evidence="1" type="ORF">MPL1032_60026</name>
</gene>
<dbReference type="AlphaFoldDB" id="A0A0K2W5U6"/>
<protein>
    <submittedName>
        <fullName evidence="1">Uncharacterized protein</fullName>
    </submittedName>
</protein>
<reference evidence="2" key="1">
    <citation type="submission" date="2014-08" db="EMBL/GenBank/DDBJ databases">
        <authorList>
            <person name="Edwards T."/>
        </authorList>
    </citation>
    <scope>NUCLEOTIDE SEQUENCE [LARGE SCALE GENOMIC DNA]</scope>
</reference>
<dbReference type="Proteomes" id="UP000182888">
    <property type="component" value="Unassembled WGS sequence"/>
</dbReference>